<feature type="non-terminal residue" evidence="11">
    <location>
        <position position="1"/>
    </location>
</feature>
<dbReference type="GO" id="GO:0043235">
    <property type="term" value="C:receptor complex"/>
    <property type="evidence" value="ECO:0007669"/>
    <property type="project" value="TreeGrafter"/>
</dbReference>
<dbReference type="SUPFAM" id="SSF56112">
    <property type="entry name" value="Protein kinase-like (PK-like)"/>
    <property type="match status" value="1"/>
</dbReference>
<dbReference type="GO" id="GO:0050793">
    <property type="term" value="P:regulation of developmental process"/>
    <property type="evidence" value="ECO:0007669"/>
    <property type="project" value="UniProtKB-ARBA"/>
</dbReference>
<dbReference type="PRINTS" id="PR00109">
    <property type="entry name" value="TYRKINASE"/>
</dbReference>
<dbReference type="GO" id="GO:0005524">
    <property type="term" value="F:ATP binding"/>
    <property type="evidence" value="ECO:0007669"/>
    <property type="project" value="UniProtKB-KW"/>
</dbReference>
<keyword evidence="6" id="KW-0472">Membrane</keyword>
<accession>A0A7R9AFJ8</accession>
<dbReference type="GO" id="GO:0012505">
    <property type="term" value="C:endomembrane system"/>
    <property type="evidence" value="ECO:0007669"/>
    <property type="project" value="UniProtKB-SubCell"/>
</dbReference>
<dbReference type="GO" id="GO:0048468">
    <property type="term" value="P:cell development"/>
    <property type="evidence" value="ECO:0007669"/>
    <property type="project" value="UniProtKB-ARBA"/>
</dbReference>
<proteinExistence type="predicted"/>
<name>A0A7R9AFJ8_9CRUS</name>
<dbReference type="PROSITE" id="PS50011">
    <property type="entry name" value="PROTEIN_KINASE_DOM"/>
    <property type="match status" value="1"/>
</dbReference>
<feature type="region of interest" description="Disordered" evidence="9">
    <location>
        <begin position="208"/>
        <end position="241"/>
    </location>
</feature>
<dbReference type="InterPro" id="IPR020635">
    <property type="entry name" value="Tyr_kinase_cat_dom"/>
</dbReference>
<keyword evidence="2" id="KW-0808">Transferase</keyword>
<evidence type="ECO:0000313" key="11">
    <source>
        <dbReference type="EMBL" id="CAD7253136.1"/>
    </source>
</evidence>
<dbReference type="InterPro" id="IPR008266">
    <property type="entry name" value="Tyr_kinase_AS"/>
</dbReference>
<evidence type="ECO:0000256" key="5">
    <source>
        <dbReference type="ARBA" id="ARBA00022840"/>
    </source>
</evidence>
<dbReference type="FunFam" id="1.10.510.10:FF:001512">
    <property type="entry name" value="Receptor tyrosine-protein kinase erbB-2"/>
    <property type="match status" value="1"/>
</dbReference>
<dbReference type="InterPro" id="IPR011009">
    <property type="entry name" value="Kinase-like_dom_sf"/>
</dbReference>
<dbReference type="PROSITE" id="PS00109">
    <property type="entry name" value="PROTEIN_KINASE_TYR"/>
    <property type="match status" value="1"/>
</dbReference>
<evidence type="ECO:0000259" key="10">
    <source>
        <dbReference type="PROSITE" id="PS50011"/>
    </source>
</evidence>
<dbReference type="SMART" id="SM00219">
    <property type="entry name" value="TyrKc"/>
    <property type="match status" value="1"/>
</dbReference>
<dbReference type="GO" id="GO:0005886">
    <property type="term" value="C:plasma membrane"/>
    <property type="evidence" value="ECO:0007669"/>
    <property type="project" value="TreeGrafter"/>
</dbReference>
<dbReference type="GO" id="GO:0030182">
    <property type="term" value="P:neuron differentiation"/>
    <property type="evidence" value="ECO:0007669"/>
    <property type="project" value="UniProtKB-ARBA"/>
</dbReference>
<dbReference type="GO" id="GO:0004714">
    <property type="term" value="F:transmembrane receptor protein tyrosine kinase activity"/>
    <property type="evidence" value="ECO:0007669"/>
    <property type="project" value="UniProtKB-EC"/>
</dbReference>
<evidence type="ECO:0000256" key="7">
    <source>
        <dbReference type="ARBA" id="ARBA00023137"/>
    </source>
</evidence>
<dbReference type="AlphaFoldDB" id="A0A7R9AFJ8"/>
<evidence type="ECO:0000256" key="6">
    <source>
        <dbReference type="ARBA" id="ARBA00023136"/>
    </source>
</evidence>
<dbReference type="OrthoDB" id="3256376at2759"/>
<keyword evidence="3" id="KW-0547">Nucleotide-binding</keyword>
<dbReference type="Proteomes" id="UP000677054">
    <property type="component" value="Unassembled WGS sequence"/>
</dbReference>
<dbReference type="PANTHER" id="PTHR24416:SF600">
    <property type="entry name" value="PDGF- AND VEGF-RECEPTOR RELATED, ISOFORM J"/>
    <property type="match status" value="1"/>
</dbReference>
<feature type="domain" description="Protein kinase" evidence="10">
    <location>
        <begin position="1"/>
        <end position="160"/>
    </location>
</feature>
<dbReference type="GO" id="GO:0007169">
    <property type="term" value="P:cell surface receptor protein tyrosine kinase signaling pathway"/>
    <property type="evidence" value="ECO:0007669"/>
    <property type="project" value="TreeGrafter"/>
</dbReference>
<dbReference type="InterPro" id="IPR050122">
    <property type="entry name" value="RTK"/>
</dbReference>
<dbReference type="EMBL" id="LR904850">
    <property type="protein sequence ID" value="CAD7253136.1"/>
    <property type="molecule type" value="Genomic_DNA"/>
</dbReference>
<comment type="subcellular location">
    <subcellularLocation>
        <location evidence="1">Endomembrane system</location>
    </subcellularLocation>
</comment>
<organism evidence="11">
    <name type="scientific">Darwinula stevensoni</name>
    <dbReference type="NCBI Taxonomy" id="69355"/>
    <lineage>
        <taxon>Eukaryota</taxon>
        <taxon>Metazoa</taxon>
        <taxon>Ecdysozoa</taxon>
        <taxon>Arthropoda</taxon>
        <taxon>Crustacea</taxon>
        <taxon>Oligostraca</taxon>
        <taxon>Ostracoda</taxon>
        <taxon>Podocopa</taxon>
        <taxon>Podocopida</taxon>
        <taxon>Darwinulocopina</taxon>
        <taxon>Darwinuloidea</taxon>
        <taxon>Darwinulidae</taxon>
        <taxon>Darwinula</taxon>
    </lineage>
</organism>
<evidence type="ECO:0000256" key="4">
    <source>
        <dbReference type="ARBA" id="ARBA00022777"/>
    </source>
</evidence>
<comment type="catalytic activity">
    <reaction evidence="8">
        <text>L-tyrosyl-[protein] + ATP = O-phospho-L-tyrosyl-[protein] + ADP + H(+)</text>
        <dbReference type="Rhea" id="RHEA:10596"/>
        <dbReference type="Rhea" id="RHEA-COMP:10136"/>
        <dbReference type="Rhea" id="RHEA-COMP:20101"/>
        <dbReference type="ChEBI" id="CHEBI:15378"/>
        <dbReference type="ChEBI" id="CHEBI:30616"/>
        <dbReference type="ChEBI" id="CHEBI:46858"/>
        <dbReference type="ChEBI" id="CHEBI:61978"/>
        <dbReference type="ChEBI" id="CHEBI:456216"/>
        <dbReference type="EC" id="2.7.10.1"/>
    </reaction>
</comment>
<dbReference type="InterPro" id="IPR000719">
    <property type="entry name" value="Prot_kinase_dom"/>
</dbReference>
<protein>
    <recommendedName>
        <fullName evidence="10">Protein kinase domain-containing protein</fullName>
    </recommendedName>
</protein>
<evidence type="ECO:0000256" key="8">
    <source>
        <dbReference type="ARBA" id="ARBA00051243"/>
    </source>
</evidence>
<dbReference type="PANTHER" id="PTHR24416">
    <property type="entry name" value="TYROSINE-PROTEIN KINASE RECEPTOR"/>
    <property type="match status" value="1"/>
</dbReference>
<dbReference type="Pfam" id="PF07714">
    <property type="entry name" value="PK_Tyr_Ser-Thr"/>
    <property type="match status" value="1"/>
</dbReference>
<evidence type="ECO:0000256" key="9">
    <source>
        <dbReference type="SAM" id="MobiDB-lite"/>
    </source>
</evidence>
<sequence length="299" mass="34429">ISLQVIHRDLAARNVLLAENFVVKICDFGLARNLYMDNQYRKKGDEPLPIKWMALESLTEDICTSKSDVWAYGVTLWEMFSFGKPPYPGMDRESLIAHLQGNRRLETPEYANKHIYQIMEKCWNLEPSRRPSFPTLSRWFCGMMTETERQVTPSCSHPAFNRFLPRLREHIQRILLQNYNELTAPFLEMNKEYFQTNTDFLELLSPGEPGDGIEPGEVMDDQPALEERDPNHTATLDGDFSSTNEPGRLSGFNLRTESEIQLTNGMPDVFSENDTNNETRLIEPDDANEITGLVMETHC</sequence>
<gene>
    <name evidence="11" type="ORF">DSTB1V02_LOCUS12886</name>
</gene>
<keyword evidence="5" id="KW-0067">ATP-binding</keyword>
<evidence type="ECO:0000313" key="12">
    <source>
        <dbReference type="Proteomes" id="UP000677054"/>
    </source>
</evidence>
<dbReference type="Gene3D" id="1.10.510.10">
    <property type="entry name" value="Transferase(Phosphotransferase) domain 1"/>
    <property type="match status" value="1"/>
</dbReference>
<keyword evidence="12" id="KW-1185">Reference proteome</keyword>
<keyword evidence="4" id="KW-0418">Kinase</keyword>
<keyword evidence="7" id="KW-0829">Tyrosine-protein kinase</keyword>
<evidence type="ECO:0000256" key="1">
    <source>
        <dbReference type="ARBA" id="ARBA00004308"/>
    </source>
</evidence>
<dbReference type="InterPro" id="IPR001245">
    <property type="entry name" value="Ser-Thr/Tyr_kinase_cat_dom"/>
</dbReference>
<reference evidence="11" key="1">
    <citation type="submission" date="2020-11" db="EMBL/GenBank/DDBJ databases">
        <authorList>
            <person name="Tran Van P."/>
        </authorList>
    </citation>
    <scope>NUCLEOTIDE SEQUENCE</scope>
</reference>
<dbReference type="GO" id="GO:0051130">
    <property type="term" value="P:positive regulation of cellular component organization"/>
    <property type="evidence" value="ECO:0007669"/>
    <property type="project" value="UniProtKB-ARBA"/>
</dbReference>
<dbReference type="EMBL" id="CAJPEV010005333">
    <property type="protein sequence ID" value="CAG0903039.1"/>
    <property type="molecule type" value="Genomic_DNA"/>
</dbReference>
<evidence type="ECO:0000256" key="3">
    <source>
        <dbReference type="ARBA" id="ARBA00022741"/>
    </source>
</evidence>
<evidence type="ECO:0000256" key="2">
    <source>
        <dbReference type="ARBA" id="ARBA00022679"/>
    </source>
</evidence>